<evidence type="ECO:0000313" key="2">
    <source>
        <dbReference type="EMBL" id="MBC3215800.1"/>
    </source>
</evidence>
<dbReference type="AlphaFoldDB" id="A0AAP7KBD6"/>
<sequence>MKVSNLLPFSYSPYPNNYPRYVEGTPVANDVIAGYITTGTTTIEVSVTENFVHDGYDRFVLYSQNGQGPYAVGMVDAHRHVEIHIFTPLSVGVSYLLYANDHNNSRLAPVMILPNVPQ</sequence>
<accession>A0AAP7KBD6</accession>
<evidence type="ECO:0000313" key="3">
    <source>
        <dbReference type="Proteomes" id="UP000659084"/>
    </source>
</evidence>
<dbReference type="EMBL" id="JACNYO010000058">
    <property type="protein sequence ID" value="MBC3215772.1"/>
    <property type="molecule type" value="Genomic_DNA"/>
</dbReference>
<comment type="caution">
    <text evidence="2">The sequence shown here is derived from an EMBL/GenBank/DDBJ whole genome shotgun (WGS) entry which is preliminary data.</text>
</comment>
<dbReference type="RefSeq" id="WP_139102422.1">
    <property type="nucleotide sequence ID" value="NZ_JACBIV010000049.1"/>
</dbReference>
<gene>
    <name evidence="1" type="ORF">H8J20_26945</name>
    <name evidence="2" type="ORF">H8J20_27120</name>
</gene>
<name>A0AAP7KBD6_SERFO</name>
<reference evidence="2" key="1">
    <citation type="submission" date="2020-08" db="EMBL/GenBank/DDBJ databases">
        <title>Food and environmental bacterial isolates.</title>
        <authorList>
            <person name="Richter L."/>
            <person name="Du Plessis E.M."/>
            <person name="Duvenage S."/>
            <person name="Allam M."/>
            <person name="Korsten L."/>
        </authorList>
    </citation>
    <scope>NUCLEOTIDE SEQUENCE</scope>
    <source>
        <strain evidence="2">UPMP2127</strain>
    </source>
</reference>
<proteinExistence type="predicted"/>
<evidence type="ECO:0000313" key="1">
    <source>
        <dbReference type="EMBL" id="MBC3215772.1"/>
    </source>
</evidence>
<dbReference type="Proteomes" id="UP000659084">
    <property type="component" value="Unassembled WGS sequence"/>
</dbReference>
<protein>
    <submittedName>
        <fullName evidence="2">Uncharacterized protein</fullName>
    </submittedName>
</protein>
<organism evidence="2 3">
    <name type="scientific">Serratia fonticola</name>
    <dbReference type="NCBI Taxonomy" id="47917"/>
    <lineage>
        <taxon>Bacteria</taxon>
        <taxon>Pseudomonadati</taxon>
        <taxon>Pseudomonadota</taxon>
        <taxon>Gammaproteobacteria</taxon>
        <taxon>Enterobacterales</taxon>
        <taxon>Yersiniaceae</taxon>
        <taxon>Serratia</taxon>
    </lineage>
</organism>
<dbReference type="EMBL" id="JACNYO010000060">
    <property type="protein sequence ID" value="MBC3215800.1"/>
    <property type="molecule type" value="Genomic_DNA"/>
</dbReference>